<sequence>MDNSVSELKDLKQTNWGVINNYDKDNGTNRLYQYIVDKLSNFKKPEENYIYDFGHNSMFENDVYINNDVEIRININELLYVPKRIKDEELNYSNILVVNDDIFLFIT</sequence>
<gene>
    <name evidence="1" type="ORF">H9861_04115</name>
</gene>
<evidence type="ECO:0000313" key="2">
    <source>
        <dbReference type="Proteomes" id="UP000823963"/>
    </source>
</evidence>
<protein>
    <submittedName>
        <fullName evidence="1">Uncharacterized protein</fullName>
    </submittedName>
</protein>
<reference evidence="1" key="1">
    <citation type="journal article" date="2021" name="PeerJ">
        <title>Extensive microbial diversity within the chicken gut microbiome revealed by metagenomics and culture.</title>
        <authorList>
            <person name="Gilroy R."/>
            <person name="Ravi A."/>
            <person name="Getino M."/>
            <person name="Pursley I."/>
            <person name="Horton D.L."/>
            <person name="Alikhan N.F."/>
            <person name="Baker D."/>
            <person name="Gharbi K."/>
            <person name="Hall N."/>
            <person name="Watson M."/>
            <person name="Adriaenssens E.M."/>
            <person name="Foster-Nyarko E."/>
            <person name="Jarju S."/>
            <person name="Secka A."/>
            <person name="Antonio M."/>
            <person name="Oren A."/>
            <person name="Chaudhuri R.R."/>
            <person name="La Ragione R."/>
            <person name="Hildebrand F."/>
            <person name="Pallen M.J."/>
        </authorList>
    </citation>
    <scope>NUCLEOTIDE SEQUENCE</scope>
    <source>
        <strain evidence="1">6627</strain>
    </source>
</reference>
<name>A0A9D1UWY6_9LACO</name>
<organism evidence="1 2">
    <name type="scientific">Candidatus Ligilactobacillus excrementigallinarum</name>
    <dbReference type="NCBI Taxonomy" id="2838641"/>
    <lineage>
        <taxon>Bacteria</taxon>
        <taxon>Bacillati</taxon>
        <taxon>Bacillota</taxon>
        <taxon>Bacilli</taxon>
        <taxon>Lactobacillales</taxon>
        <taxon>Lactobacillaceae</taxon>
        <taxon>Ligilactobacillus</taxon>
    </lineage>
</organism>
<dbReference type="AlphaFoldDB" id="A0A9D1UWY6"/>
<comment type="caution">
    <text evidence="1">The sequence shown here is derived from an EMBL/GenBank/DDBJ whole genome shotgun (WGS) entry which is preliminary data.</text>
</comment>
<proteinExistence type="predicted"/>
<reference evidence="1" key="2">
    <citation type="submission" date="2021-04" db="EMBL/GenBank/DDBJ databases">
        <authorList>
            <person name="Gilroy R."/>
        </authorList>
    </citation>
    <scope>NUCLEOTIDE SEQUENCE</scope>
    <source>
        <strain evidence="1">6627</strain>
    </source>
</reference>
<accession>A0A9D1UWY6</accession>
<dbReference type="Proteomes" id="UP000823963">
    <property type="component" value="Unassembled WGS sequence"/>
</dbReference>
<evidence type="ECO:0000313" key="1">
    <source>
        <dbReference type="EMBL" id="HIX01921.1"/>
    </source>
</evidence>
<dbReference type="EMBL" id="DXFP01000035">
    <property type="protein sequence ID" value="HIX01921.1"/>
    <property type="molecule type" value="Genomic_DNA"/>
</dbReference>